<proteinExistence type="predicted"/>
<name>A0ABN2C504_9MICO</name>
<gene>
    <name evidence="2" type="ORF">GCM10009762_26120</name>
</gene>
<dbReference type="RefSeq" id="WP_147362609.1">
    <property type="nucleotide sequence ID" value="NZ_BAAANV010000066.1"/>
</dbReference>
<keyword evidence="3" id="KW-1185">Reference proteome</keyword>
<feature type="region of interest" description="Disordered" evidence="1">
    <location>
        <begin position="45"/>
        <end position="92"/>
    </location>
</feature>
<sequence>MFWLVLGMTLAVALALFVVGIVALPARRAGRSMFTPRGERLFRLSDDAPVGRSRGPVKRAAGEADATKKPAKSGESASAGVARSERARRPER</sequence>
<reference evidence="2 3" key="1">
    <citation type="journal article" date="2019" name="Int. J. Syst. Evol. Microbiol.">
        <title>The Global Catalogue of Microorganisms (GCM) 10K type strain sequencing project: providing services to taxonomists for standard genome sequencing and annotation.</title>
        <authorList>
            <consortium name="The Broad Institute Genomics Platform"/>
            <consortium name="The Broad Institute Genome Sequencing Center for Infectious Disease"/>
            <person name="Wu L."/>
            <person name="Ma J."/>
        </authorList>
    </citation>
    <scope>NUCLEOTIDE SEQUENCE [LARGE SCALE GENOMIC DNA]</scope>
    <source>
        <strain evidence="2 3">JCM 14588</strain>
    </source>
</reference>
<comment type="caution">
    <text evidence="2">The sequence shown here is derived from an EMBL/GenBank/DDBJ whole genome shotgun (WGS) entry which is preliminary data.</text>
</comment>
<evidence type="ECO:0000256" key="1">
    <source>
        <dbReference type="SAM" id="MobiDB-lite"/>
    </source>
</evidence>
<evidence type="ECO:0000313" key="2">
    <source>
        <dbReference type="EMBL" id="GAA1552182.1"/>
    </source>
</evidence>
<protein>
    <submittedName>
        <fullName evidence="2">Uncharacterized protein</fullName>
    </submittedName>
</protein>
<dbReference type="EMBL" id="BAAANV010000066">
    <property type="protein sequence ID" value="GAA1552182.1"/>
    <property type="molecule type" value="Genomic_DNA"/>
</dbReference>
<accession>A0ABN2C504</accession>
<feature type="compositionally biased region" description="Basic and acidic residues" evidence="1">
    <location>
        <begin position="83"/>
        <end position="92"/>
    </location>
</feature>
<evidence type="ECO:0000313" key="3">
    <source>
        <dbReference type="Proteomes" id="UP001501288"/>
    </source>
</evidence>
<dbReference type="Proteomes" id="UP001501288">
    <property type="component" value="Unassembled WGS sequence"/>
</dbReference>
<organism evidence="2 3">
    <name type="scientific">Dermacoccus barathri</name>
    <dbReference type="NCBI Taxonomy" id="322601"/>
    <lineage>
        <taxon>Bacteria</taxon>
        <taxon>Bacillati</taxon>
        <taxon>Actinomycetota</taxon>
        <taxon>Actinomycetes</taxon>
        <taxon>Micrococcales</taxon>
        <taxon>Dermacoccaceae</taxon>
        <taxon>Dermacoccus</taxon>
    </lineage>
</organism>